<accession>A0A1H7GSX0</accession>
<dbReference type="SUPFAM" id="SSF56399">
    <property type="entry name" value="ADP-ribosylation"/>
    <property type="match status" value="1"/>
</dbReference>
<keyword evidence="2" id="KW-1185">Reference proteome</keyword>
<organism evidence="1 2">
    <name type="scientific">Stigmatella aurantiaca</name>
    <dbReference type="NCBI Taxonomy" id="41"/>
    <lineage>
        <taxon>Bacteria</taxon>
        <taxon>Pseudomonadati</taxon>
        <taxon>Myxococcota</taxon>
        <taxon>Myxococcia</taxon>
        <taxon>Myxococcales</taxon>
        <taxon>Cystobacterineae</taxon>
        <taxon>Archangiaceae</taxon>
        <taxon>Stigmatella</taxon>
    </lineage>
</organism>
<dbReference type="Gene3D" id="3.20.170.20">
    <property type="entry name" value="Protein of unknown function DUF952"/>
    <property type="match status" value="1"/>
</dbReference>
<evidence type="ECO:0000313" key="1">
    <source>
        <dbReference type="EMBL" id="SEK41256.1"/>
    </source>
</evidence>
<dbReference type="AlphaFoldDB" id="A0A1H7GSX0"/>
<dbReference type="Pfam" id="PF06108">
    <property type="entry name" value="DUF952"/>
    <property type="match status" value="1"/>
</dbReference>
<reference evidence="2" key="1">
    <citation type="submission" date="2016-10" db="EMBL/GenBank/DDBJ databases">
        <authorList>
            <person name="Varghese N."/>
            <person name="Submissions S."/>
        </authorList>
    </citation>
    <scope>NUCLEOTIDE SEQUENCE [LARGE SCALE GENOMIC DNA]</scope>
    <source>
        <strain evidence="2">DSM 17044</strain>
    </source>
</reference>
<dbReference type="EMBL" id="FOAP01000001">
    <property type="protein sequence ID" value="SEK41256.1"/>
    <property type="molecule type" value="Genomic_DNA"/>
</dbReference>
<sequence>MTRPTEAFKLVDASEWEAARAQGVYTGSAVDRADGYIHMSTALQLAETARRHYAGRGNLLLLTVPLEGLGDALRWEPSRGGDLFPHLYAPLAISAVTAVRACSVAPDGTMRFEDEPRA</sequence>
<dbReference type="InterPro" id="IPR009297">
    <property type="entry name" value="DUF952"/>
</dbReference>
<dbReference type="OrthoDB" id="9799937at2"/>
<dbReference type="PANTHER" id="PTHR34129:SF1">
    <property type="entry name" value="DUF952 DOMAIN-CONTAINING PROTEIN"/>
    <property type="match status" value="1"/>
</dbReference>
<evidence type="ECO:0000313" key="2">
    <source>
        <dbReference type="Proteomes" id="UP000182719"/>
    </source>
</evidence>
<protein>
    <submittedName>
        <fullName evidence="1">Uncharacterized conserved protein, DUF952 family</fullName>
    </submittedName>
</protein>
<name>A0A1H7GSX0_STIAU</name>
<dbReference type="PANTHER" id="PTHR34129">
    <property type="entry name" value="BLR1139 PROTEIN"/>
    <property type="match status" value="1"/>
</dbReference>
<proteinExistence type="predicted"/>
<gene>
    <name evidence="1" type="ORF">SAMN05444354_101513</name>
</gene>
<dbReference type="Proteomes" id="UP000182719">
    <property type="component" value="Unassembled WGS sequence"/>
</dbReference>